<dbReference type="EMBL" id="JAFCMP010000246">
    <property type="protein sequence ID" value="KAG5182449.1"/>
    <property type="molecule type" value="Genomic_DNA"/>
</dbReference>
<dbReference type="CDD" id="cd07302">
    <property type="entry name" value="CHD"/>
    <property type="match status" value="1"/>
</dbReference>
<keyword evidence="3" id="KW-1185">Reference proteome</keyword>
<protein>
    <submittedName>
        <fullName evidence="2">Nucleotide cyclase</fullName>
    </submittedName>
</protein>
<dbReference type="Proteomes" id="UP000664859">
    <property type="component" value="Unassembled WGS sequence"/>
</dbReference>
<dbReference type="SUPFAM" id="SSF55073">
    <property type="entry name" value="Nucleotide cyclase"/>
    <property type="match status" value="1"/>
</dbReference>
<dbReference type="PROSITE" id="PS50125">
    <property type="entry name" value="GUANYLATE_CYCLASE_2"/>
    <property type="match status" value="1"/>
</dbReference>
<comment type="caution">
    <text evidence="2">The sequence shown here is derived from an EMBL/GenBank/DDBJ whole genome shotgun (WGS) entry which is preliminary data.</text>
</comment>
<dbReference type="Gene3D" id="3.30.70.1230">
    <property type="entry name" value="Nucleotide cyclase"/>
    <property type="match status" value="1"/>
</dbReference>
<evidence type="ECO:0000313" key="3">
    <source>
        <dbReference type="Proteomes" id="UP000664859"/>
    </source>
</evidence>
<accession>A0A835Z3K0</accession>
<feature type="non-terminal residue" evidence="2">
    <location>
        <position position="157"/>
    </location>
</feature>
<evidence type="ECO:0000259" key="1">
    <source>
        <dbReference type="PROSITE" id="PS50125"/>
    </source>
</evidence>
<feature type="domain" description="Guanylate cyclase" evidence="1">
    <location>
        <begin position="1"/>
        <end position="105"/>
    </location>
</feature>
<organism evidence="2 3">
    <name type="scientific">Tribonema minus</name>
    <dbReference type="NCBI Taxonomy" id="303371"/>
    <lineage>
        <taxon>Eukaryota</taxon>
        <taxon>Sar</taxon>
        <taxon>Stramenopiles</taxon>
        <taxon>Ochrophyta</taxon>
        <taxon>PX clade</taxon>
        <taxon>Xanthophyceae</taxon>
        <taxon>Tribonematales</taxon>
        <taxon>Tribonemataceae</taxon>
        <taxon>Tribonema</taxon>
    </lineage>
</organism>
<feature type="non-terminal residue" evidence="2">
    <location>
        <position position="1"/>
    </location>
</feature>
<dbReference type="InterPro" id="IPR001054">
    <property type="entry name" value="A/G_cyclase"/>
</dbReference>
<dbReference type="PANTHER" id="PTHR47455">
    <property type="entry name" value="ADENYLYL CYCLASE BETA"/>
    <property type="match status" value="1"/>
</dbReference>
<evidence type="ECO:0000313" key="2">
    <source>
        <dbReference type="EMBL" id="KAG5182449.1"/>
    </source>
</evidence>
<dbReference type="Pfam" id="PF00211">
    <property type="entry name" value="Guanylate_cyc"/>
    <property type="match status" value="1"/>
</dbReference>
<proteinExistence type="predicted"/>
<dbReference type="InterPro" id="IPR029787">
    <property type="entry name" value="Nucleotide_cyclase"/>
</dbReference>
<dbReference type="PANTHER" id="PTHR47455:SF1">
    <property type="entry name" value="GUANYLATE CYCLASE DOMAIN-CONTAINING PROTEIN"/>
    <property type="match status" value="1"/>
</dbReference>
<sequence length="157" mass="17072">LIDVVARYGGDIIKFCGDAVMILWPCDMDASQGVQQANAMQAAECALVMLRECGEYDVGKGQEAVSLRLHCGIGCGPMYGYCVGTEDRWEFLVAGDPMRQIGEAEPEATQGQVIVSPEVWDLIGRTFLGTKTPKGNWLLRDHKVDHSPIDSLRPGAS</sequence>
<dbReference type="GO" id="GO:0035556">
    <property type="term" value="P:intracellular signal transduction"/>
    <property type="evidence" value="ECO:0007669"/>
    <property type="project" value="InterPro"/>
</dbReference>
<reference evidence="2" key="1">
    <citation type="submission" date="2021-02" db="EMBL/GenBank/DDBJ databases">
        <title>First Annotated Genome of the Yellow-green Alga Tribonema minus.</title>
        <authorList>
            <person name="Mahan K.M."/>
        </authorList>
    </citation>
    <scope>NUCLEOTIDE SEQUENCE</scope>
    <source>
        <strain evidence="2">UTEX B ZZ1240</strain>
    </source>
</reference>
<name>A0A835Z3K0_9STRA</name>
<gene>
    <name evidence="2" type="ORF">JKP88DRAFT_144505</name>
</gene>
<dbReference type="OrthoDB" id="206920at2759"/>
<dbReference type="GO" id="GO:0009190">
    <property type="term" value="P:cyclic nucleotide biosynthetic process"/>
    <property type="evidence" value="ECO:0007669"/>
    <property type="project" value="InterPro"/>
</dbReference>
<dbReference type="AlphaFoldDB" id="A0A835Z3K0"/>